<keyword evidence="5" id="KW-1185">Reference proteome</keyword>
<dbReference type="PANTHER" id="PTHR43156">
    <property type="entry name" value="STAGE II SPORULATION PROTEIN E-RELATED"/>
    <property type="match status" value="1"/>
</dbReference>
<dbReference type="EMBL" id="CP032828">
    <property type="protein sequence ID" value="AYJ85422.1"/>
    <property type="molecule type" value="Genomic_DNA"/>
</dbReference>
<evidence type="ECO:0000259" key="3">
    <source>
        <dbReference type="SMART" id="SM00331"/>
    </source>
</evidence>
<keyword evidence="2" id="KW-0472">Membrane</keyword>
<evidence type="ECO:0000313" key="5">
    <source>
        <dbReference type="Proteomes" id="UP000276254"/>
    </source>
</evidence>
<organism evidence="4 5">
    <name type="scientific">Sphingomonas paeninsulae</name>
    <dbReference type="NCBI Taxonomy" id="2319844"/>
    <lineage>
        <taxon>Bacteria</taxon>
        <taxon>Pseudomonadati</taxon>
        <taxon>Pseudomonadota</taxon>
        <taxon>Alphaproteobacteria</taxon>
        <taxon>Sphingomonadales</taxon>
        <taxon>Sphingomonadaceae</taxon>
        <taxon>Sphingomonas</taxon>
    </lineage>
</organism>
<feature type="domain" description="PPM-type phosphatase" evidence="3">
    <location>
        <begin position="322"/>
        <end position="540"/>
    </location>
</feature>
<dbReference type="Gene3D" id="3.60.40.10">
    <property type="entry name" value="PPM-type phosphatase domain"/>
    <property type="match status" value="1"/>
</dbReference>
<feature type="transmembrane region" description="Helical" evidence="2">
    <location>
        <begin position="21"/>
        <end position="41"/>
    </location>
</feature>
<dbReference type="InterPro" id="IPR001932">
    <property type="entry name" value="PPM-type_phosphatase-like_dom"/>
</dbReference>
<evidence type="ECO:0000313" key="4">
    <source>
        <dbReference type="EMBL" id="AYJ85422.1"/>
    </source>
</evidence>
<dbReference type="RefSeq" id="WP_121152012.1">
    <property type="nucleotide sequence ID" value="NZ_CP032828.1"/>
</dbReference>
<dbReference type="Gene3D" id="6.10.340.10">
    <property type="match status" value="1"/>
</dbReference>
<keyword evidence="2" id="KW-0812">Transmembrane</keyword>
<evidence type="ECO:0000256" key="1">
    <source>
        <dbReference type="ARBA" id="ARBA00022801"/>
    </source>
</evidence>
<dbReference type="SUPFAM" id="SSF81606">
    <property type="entry name" value="PP2C-like"/>
    <property type="match status" value="1"/>
</dbReference>
<dbReference type="PANTHER" id="PTHR43156:SF2">
    <property type="entry name" value="STAGE II SPORULATION PROTEIN E"/>
    <property type="match status" value="1"/>
</dbReference>
<dbReference type="InterPro" id="IPR052016">
    <property type="entry name" value="Bact_Sigma-Reg"/>
</dbReference>
<dbReference type="OrthoDB" id="9789782at2"/>
<dbReference type="Pfam" id="PF07228">
    <property type="entry name" value="SpoIIE"/>
    <property type="match status" value="1"/>
</dbReference>
<keyword evidence="2" id="KW-1133">Transmembrane helix</keyword>
<feature type="transmembrane region" description="Helical" evidence="2">
    <location>
        <begin position="205"/>
        <end position="223"/>
    </location>
</feature>
<dbReference type="InterPro" id="IPR036457">
    <property type="entry name" value="PPM-type-like_dom_sf"/>
</dbReference>
<dbReference type="Proteomes" id="UP000276254">
    <property type="component" value="Plasmid unnamed1"/>
</dbReference>
<evidence type="ECO:0000256" key="2">
    <source>
        <dbReference type="SAM" id="Phobius"/>
    </source>
</evidence>
<name>A0A494TDS5_SPHPE</name>
<accession>A0A494TDS5</accession>
<reference evidence="4 5" key="1">
    <citation type="submission" date="2018-09" db="EMBL/GenBank/DDBJ databases">
        <title>Sphingomonas peninsula sp. nov., isolated from fildes peninsula, Antarctic soil.</title>
        <authorList>
            <person name="Yingchao G."/>
        </authorList>
    </citation>
    <scope>NUCLEOTIDE SEQUENCE [LARGE SCALE GENOMIC DNA]</scope>
    <source>
        <strain evidence="4 5">YZ-8</strain>
        <plasmid evidence="4 5">unnamed1</plasmid>
    </source>
</reference>
<proteinExistence type="predicted"/>
<sequence length="555" mass="61414">MDNTNETGLERRRRFGLKFQLLLLLFTLNIVAAISYSVVLYNIDRAEIIAGIDGRLRTAVNAVREIVPADYHQRITGPNSISPAEFDALQKRLSRFADASGLMYTYTYMRFDNRIRTVATSATPREMREGRPTRFFTLYDTAPRELYRSFEDGRVRFDQYGDSFGRFRSIYVPVRTGDGRMFVIGADVDLTMVGQRLEQALKTSILVGLGMFIFAMIVGWLLVSRIVEPLVRLTAFTRNMELRSFQTDDEEMSAIRAISSARSDEVGSLAEAMSGMIARLQRYLIEVEASTAARERVEGELSAARDIQIGMVPRVFPPFPERSDIDIFALLEPAKQVGGDLYDYVLIDEHHLFFVIGDVSGKGVPAALFMAMTTTLFKANALSAHSTAEIMARVNSELARDNAAEMFVTAFSGILNLRTGMVDYSDGGHEAPFVRRANGAVERLVKLPGMALGVFEDIVFGTARFQLDPGDALILFTDGVSEATDARDELFTTGRIETALGSASARSSARMIAEGLASSVSDFVGEVDQSDDIAILVIRYDGATPQLDSNRDPQS</sequence>
<protein>
    <submittedName>
        <fullName evidence="4">HAMP domain-containing protein</fullName>
    </submittedName>
</protein>
<gene>
    <name evidence="4" type="ORF">D3Y57_01355</name>
</gene>
<dbReference type="AlphaFoldDB" id="A0A494TDS5"/>
<dbReference type="SMART" id="SM00331">
    <property type="entry name" value="PP2C_SIG"/>
    <property type="match status" value="1"/>
</dbReference>
<keyword evidence="1" id="KW-0378">Hydrolase</keyword>
<dbReference type="KEGG" id="spha:D3Y57_01355"/>
<geneLocation type="plasmid" evidence="4">
    <name>unnamed1</name>
</geneLocation>
<keyword evidence="4" id="KW-0614">Plasmid</keyword>
<dbReference type="GO" id="GO:0016791">
    <property type="term" value="F:phosphatase activity"/>
    <property type="evidence" value="ECO:0007669"/>
    <property type="project" value="TreeGrafter"/>
</dbReference>